<proteinExistence type="predicted"/>
<dbReference type="EMBL" id="CACSIO010000011">
    <property type="protein sequence ID" value="CAA0104017.1"/>
    <property type="molecule type" value="Genomic_DNA"/>
</dbReference>
<reference evidence="1 2" key="1">
    <citation type="submission" date="2019-11" db="EMBL/GenBank/DDBJ databases">
        <authorList>
            <person name="Holert J."/>
        </authorList>
    </citation>
    <scope>NUCLEOTIDE SEQUENCE [LARGE SCALE GENOMIC DNA]</scope>
    <source>
        <strain evidence="1">SB11_3</strain>
    </source>
</reference>
<organism evidence="1 2">
    <name type="scientific">BD1-7 clade bacterium</name>
    <dbReference type="NCBI Taxonomy" id="2029982"/>
    <lineage>
        <taxon>Bacteria</taxon>
        <taxon>Pseudomonadati</taxon>
        <taxon>Pseudomonadota</taxon>
        <taxon>Gammaproteobacteria</taxon>
        <taxon>Cellvibrionales</taxon>
        <taxon>Spongiibacteraceae</taxon>
        <taxon>BD1-7 clade</taxon>
    </lineage>
</organism>
<dbReference type="Proteomes" id="UP000441399">
    <property type="component" value="Unassembled WGS sequence"/>
</dbReference>
<keyword evidence="2" id="KW-1185">Reference proteome</keyword>
<evidence type="ECO:0000313" key="2">
    <source>
        <dbReference type="Proteomes" id="UP000441399"/>
    </source>
</evidence>
<protein>
    <submittedName>
        <fullName evidence="1">Uncharacterized protein</fullName>
    </submittedName>
</protein>
<gene>
    <name evidence="1" type="ORF">OPDIPICF_04600</name>
</gene>
<sequence length="125" mass="14286">MLRIRQEQMDALQKRLVDNETLAFKRAFLTINDADVVFYLSKHPASDVDGFIDTCLKYAKQFNITSHGAIQTFIQLVYEVGVGLCMSAENQCVLAILEADYMDEMRLADITNELDRQLMDDLSRS</sequence>
<dbReference type="AlphaFoldDB" id="A0A5S9PJ48"/>
<name>A0A5S9PJ48_9GAMM</name>
<accession>A0A5S9PJ48</accession>
<evidence type="ECO:0000313" key="1">
    <source>
        <dbReference type="EMBL" id="CAA0104017.1"/>
    </source>
</evidence>